<evidence type="ECO:0000313" key="1">
    <source>
        <dbReference type="EMBL" id="GBM91922.1"/>
    </source>
</evidence>
<evidence type="ECO:0000313" key="2">
    <source>
        <dbReference type="Proteomes" id="UP000499080"/>
    </source>
</evidence>
<keyword evidence="2" id="KW-1185">Reference proteome</keyword>
<protein>
    <submittedName>
        <fullName evidence="1">Uncharacterized protein</fullName>
    </submittedName>
</protein>
<accession>A0A4Y2JRE7</accession>
<proteinExistence type="predicted"/>
<sequence>MTDSRHVWTPDLLDHLGEKFVDLGDEIWDLKSAGFFSISPLGEKIAGDPSTTQLLKGTMGYHSVVPQEILLSR</sequence>
<organism evidence="1 2">
    <name type="scientific">Araneus ventricosus</name>
    <name type="common">Orbweaver spider</name>
    <name type="synonym">Epeira ventricosa</name>
    <dbReference type="NCBI Taxonomy" id="182803"/>
    <lineage>
        <taxon>Eukaryota</taxon>
        <taxon>Metazoa</taxon>
        <taxon>Ecdysozoa</taxon>
        <taxon>Arthropoda</taxon>
        <taxon>Chelicerata</taxon>
        <taxon>Arachnida</taxon>
        <taxon>Araneae</taxon>
        <taxon>Araneomorphae</taxon>
        <taxon>Entelegynae</taxon>
        <taxon>Araneoidea</taxon>
        <taxon>Araneidae</taxon>
        <taxon>Araneus</taxon>
    </lineage>
</organism>
<reference evidence="1 2" key="1">
    <citation type="journal article" date="2019" name="Sci. Rep.">
        <title>Orb-weaving spider Araneus ventricosus genome elucidates the spidroin gene catalogue.</title>
        <authorList>
            <person name="Kono N."/>
            <person name="Nakamura H."/>
            <person name="Ohtoshi R."/>
            <person name="Moran D.A.P."/>
            <person name="Shinohara A."/>
            <person name="Yoshida Y."/>
            <person name="Fujiwara M."/>
            <person name="Mori M."/>
            <person name="Tomita M."/>
            <person name="Arakawa K."/>
        </authorList>
    </citation>
    <scope>NUCLEOTIDE SEQUENCE [LARGE SCALE GENOMIC DNA]</scope>
</reference>
<name>A0A4Y2JRE7_ARAVE</name>
<dbReference type="Proteomes" id="UP000499080">
    <property type="component" value="Unassembled WGS sequence"/>
</dbReference>
<dbReference type="AlphaFoldDB" id="A0A4Y2JRE7"/>
<dbReference type="EMBL" id="BGPR01003744">
    <property type="protein sequence ID" value="GBM91922.1"/>
    <property type="molecule type" value="Genomic_DNA"/>
</dbReference>
<gene>
    <name evidence="1" type="ORF">AVEN_132272_1</name>
</gene>
<comment type="caution">
    <text evidence="1">The sequence shown here is derived from an EMBL/GenBank/DDBJ whole genome shotgun (WGS) entry which is preliminary data.</text>
</comment>